<dbReference type="Gene3D" id="3.40.50.150">
    <property type="entry name" value="Vaccinia Virus protein VP39"/>
    <property type="match status" value="1"/>
</dbReference>
<dbReference type="Proteomes" id="UP001054902">
    <property type="component" value="Unassembled WGS sequence"/>
</dbReference>
<keyword evidence="2" id="KW-0812">Transmembrane</keyword>
<evidence type="ECO:0000313" key="4">
    <source>
        <dbReference type="EMBL" id="GFH52556.1"/>
    </source>
</evidence>
<evidence type="ECO:0000313" key="5">
    <source>
        <dbReference type="Proteomes" id="UP001054902"/>
    </source>
</evidence>
<feature type="compositionally biased region" description="Basic and acidic residues" evidence="1">
    <location>
        <begin position="58"/>
        <end position="69"/>
    </location>
</feature>
<dbReference type="PANTHER" id="PTHR34203">
    <property type="entry name" value="METHYLTRANSFERASE, FKBM FAMILY PROTEIN"/>
    <property type="match status" value="1"/>
</dbReference>
<dbReference type="InterPro" id="IPR029063">
    <property type="entry name" value="SAM-dependent_MTases_sf"/>
</dbReference>
<dbReference type="InterPro" id="IPR052514">
    <property type="entry name" value="SAM-dependent_MTase"/>
</dbReference>
<evidence type="ECO:0000256" key="1">
    <source>
        <dbReference type="SAM" id="MobiDB-lite"/>
    </source>
</evidence>
<dbReference type="EMBL" id="BLLK01000045">
    <property type="protein sequence ID" value="GFH52556.1"/>
    <property type="molecule type" value="Genomic_DNA"/>
</dbReference>
<accession>A0AAD3CUL0</accession>
<dbReference type="Pfam" id="PF05050">
    <property type="entry name" value="Methyltransf_21"/>
    <property type="match status" value="1"/>
</dbReference>
<name>A0AAD3CUL0_9STRA</name>
<organism evidence="4 5">
    <name type="scientific">Chaetoceros tenuissimus</name>
    <dbReference type="NCBI Taxonomy" id="426638"/>
    <lineage>
        <taxon>Eukaryota</taxon>
        <taxon>Sar</taxon>
        <taxon>Stramenopiles</taxon>
        <taxon>Ochrophyta</taxon>
        <taxon>Bacillariophyta</taxon>
        <taxon>Coscinodiscophyceae</taxon>
        <taxon>Chaetocerotophycidae</taxon>
        <taxon>Chaetocerotales</taxon>
        <taxon>Chaetocerotaceae</taxon>
        <taxon>Chaetoceros</taxon>
    </lineage>
</organism>
<gene>
    <name evidence="4" type="ORF">CTEN210_09032</name>
</gene>
<protein>
    <recommendedName>
        <fullName evidence="3">Methyltransferase FkbM domain-containing protein</fullName>
    </recommendedName>
</protein>
<keyword evidence="5" id="KW-1185">Reference proteome</keyword>
<evidence type="ECO:0000259" key="3">
    <source>
        <dbReference type="Pfam" id="PF05050"/>
    </source>
</evidence>
<evidence type="ECO:0000256" key="2">
    <source>
        <dbReference type="SAM" id="Phobius"/>
    </source>
</evidence>
<feature type="region of interest" description="Disordered" evidence="1">
    <location>
        <begin position="58"/>
        <end position="100"/>
    </location>
</feature>
<feature type="transmembrane region" description="Helical" evidence="2">
    <location>
        <begin position="15"/>
        <end position="34"/>
    </location>
</feature>
<feature type="domain" description="Methyltransferase FkbM" evidence="3">
    <location>
        <begin position="228"/>
        <end position="393"/>
    </location>
</feature>
<dbReference type="InterPro" id="IPR006342">
    <property type="entry name" value="FkbM_mtfrase"/>
</dbReference>
<dbReference type="PANTHER" id="PTHR34203:SF15">
    <property type="entry name" value="SLL1173 PROTEIN"/>
    <property type="match status" value="1"/>
</dbReference>
<reference evidence="4 5" key="1">
    <citation type="journal article" date="2021" name="Sci. Rep.">
        <title>The genome of the diatom Chaetoceros tenuissimus carries an ancient integrated fragment of an extant virus.</title>
        <authorList>
            <person name="Hongo Y."/>
            <person name="Kimura K."/>
            <person name="Takaki Y."/>
            <person name="Yoshida Y."/>
            <person name="Baba S."/>
            <person name="Kobayashi G."/>
            <person name="Nagasaki K."/>
            <person name="Hano T."/>
            <person name="Tomaru Y."/>
        </authorList>
    </citation>
    <scope>NUCLEOTIDE SEQUENCE [LARGE SCALE GENOMIC DNA]</scope>
    <source>
        <strain evidence="4 5">NIES-3715</strain>
    </source>
</reference>
<keyword evidence="2" id="KW-0472">Membrane</keyword>
<sequence>MATIRRTNNRSKRKISPTSIIVISIILFKIYFSWSDSYKTTPQPLEPVKQETQHEVVHEDSSTKNHDDIVIQTPVVPSQEDGSKKKKNHDTTIQQQPPKCSHDDLLKIRHQLPPEMCISDYEGNTPWLQRCSLTIATKCPKATWLEEYYQELQQNHIETLSQDGTKKFLGISIGCNKGFDAIHTLRMGTFNDNINKQDWKQAMESKGGKLHDAVCGQDSGDLFAISPSLQNMTIDKPKGEMHCVEPMPKTFDSLQYSSKHLQYDEYGFHVTNAAISKESGTMYFPSNTNSSSGVENQGLATCQNHMTEEERLEQCRPVTVFSLQDFVHQNVKSQGPIHILSIDVEGFDCDVLSGARKDVLQRVEYLEFEYNYMGSWAQVHLNDVIEMLNEIGFTCYWAGMDLLWRITNCWQSFYDLHVWSNVACVNRNRVPDLANKMEEKFQNSLNHTKKWNKFPVFARRAREQYAEHDLMSLDHEKLTQRYYLKEPEAISKSKNEQ</sequence>
<keyword evidence="2" id="KW-1133">Transmembrane helix</keyword>
<dbReference type="AlphaFoldDB" id="A0AAD3CUL0"/>
<proteinExistence type="predicted"/>
<comment type="caution">
    <text evidence="4">The sequence shown here is derived from an EMBL/GenBank/DDBJ whole genome shotgun (WGS) entry which is preliminary data.</text>
</comment>
<dbReference type="NCBIfam" id="TIGR01444">
    <property type="entry name" value="fkbM_fam"/>
    <property type="match status" value="1"/>
</dbReference>
<dbReference type="SUPFAM" id="SSF53335">
    <property type="entry name" value="S-adenosyl-L-methionine-dependent methyltransferases"/>
    <property type="match status" value="1"/>
</dbReference>